<gene>
    <name evidence="3" type="ORF">DQG23_30315</name>
</gene>
<keyword evidence="4" id="KW-1185">Reference proteome</keyword>
<dbReference type="Proteomes" id="UP000250369">
    <property type="component" value="Unassembled WGS sequence"/>
</dbReference>
<dbReference type="PANTHER" id="PTHR13847:SF287">
    <property type="entry name" value="FAD-DEPENDENT OXIDOREDUCTASE DOMAIN-CONTAINING PROTEIN 1"/>
    <property type="match status" value="1"/>
</dbReference>
<dbReference type="GO" id="GO:0005737">
    <property type="term" value="C:cytoplasm"/>
    <property type="evidence" value="ECO:0007669"/>
    <property type="project" value="TreeGrafter"/>
</dbReference>
<dbReference type="Gene3D" id="3.50.50.60">
    <property type="entry name" value="FAD/NAD(P)-binding domain"/>
    <property type="match status" value="1"/>
</dbReference>
<comment type="caution">
    <text evidence="3">The sequence shown here is derived from an EMBL/GenBank/DDBJ whole genome shotgun (WGS) entry which is preliminary data.</text>
</comment>
<sequence length="400" mass="43405">MGLMGSKTVILGGGVTGLSTAYHLARKGCGSIVVLDKGPVGDGSSSRAAGIITALLWSETGVLARKISLQLFRELSEELDGYTFQAVGALNLFDPQSWPERERLLPLYRRCGAPFEVLDADEMRRRWPQLQPRDEFIGLYDPLGGYSEPDEYVPALARRCRELGVEIREHEPATGFVVRSGKVAGVRTARGTIEADAVVSTVYAWTNALLAEAGIRLPVKAVVHQRYVTQPLAAPLAIPAINADPLGGYVRPAAGGRLLFGIETAEREEQRVTELSYHLSSLEAPESLKEDLRRSFTPYVPQLTGVEWEERRLGLLTFSMDGEPIVGPVGGLPGLYVGVAFHSGGFAYNPAAGLLLAELVESGRTGIDIGAFSPDRFDPAEADAYLAETVKQKHVARRRH</sequence>
<dbReference type="OrthoDB" id="9805337at2"/>
<evidence type="ECO:0000313" key="4">
    <source>
        <dbReference type="Proteomes" id="UP000250369"/>
    </source>
</evidence>
<evidence type="ECO:0000259" key="2">
    <source>
        <dbReference type="Pfam" id="PF01266"/>
    </source>
</evidence>
<evidence type="ECO:0000256" key="1">
    <source>
        <dbReference type="ARBA" id="ARBA00023002"/>
    </source>
</evidence>
<dbReference type="EMBL" id="QMFB01000024">
    <property type="protein sequence ID" value="RAV15300.1"/>
    <property type="molecule type" value="Genomic_DNA"/>
</dbReference>
<protein>
    <recommendedName>
        <fullName evidence="2">FAD dependent oxidoreductase domain-containing protein</fullName>
    </recommendedName>
</protein>
<dbReference type="RefSeq" id="WP_113034784.1">
    <property type="nucleotide sequence ID" value="NZ_QMFB01000024.1"/>
</dbReference>
<dbReference type="InterPro" id="IPR006076">
    <property type="entry name" value="FAD-dep_OxRdtase"/>
</dbReference>
<organism evidence="3 4">
    <name type="scientific">Paenibacillus contaminans</name>
    <dbReference type="NCBI Taxonomy" id="450362"/>
    <lineage>
        <taxon>Bacteria</taxon>
        <taxon>Bacillati</taxon>
        <taxon>Bacillota</taxon>
        <taxon>Bacilli</taxon>
        <taxon>Bacillales</taxon>
        <taxon>Paenibacillaceae</taxon>
        <taxon>Paenibacillus</taxon>
    </lineage>
</organism>
<evidence type="ECO:0000313" key="3">
    <source>
        <dbReference type="EMBL" id="RAV15300.1"/>
    </source>
</evidence>
<feature type="domain" description="FAD dependent oxidoreductase" evidence="2">
    <location>
        <begin position="8"/>
        <end position="359"/>
    </location>
</feature>
<proteinExistence type="predicted"/>
<keyword evidence="1" id="KW-0560">Oxidoreductase</keyword>
<dbReference type="Gene3D" id="3.30.9.10">
    <property type="entry name" value="D-Amino Acid Oxidase, subunit A, domain 2"/>
    <property type="match status" value="1"/>
</dbReference>
<dbReference type="AlphaFoldDB" id="A0A329M636"/>
<dbReference type="GO" id="GO:0016491">
    <property type="term" value="F:oxidoreductase activity"/>
    <property type="evidence" value="ECO:0007669"/>
    <property type="project" value="UniProtKB-KW"/>
</dbReference>
<dbReference type="SUPFAM" id="SSF51905">
    <property type="entry name" value="FAD/NAD(P)-binding domain"/>
    <property type="match status" value="1"/>
</dbReference>
<accession>A0A329M636</accession>
<reference evidence="3 4" key="1">
    <citation type="journal article" date="2009" name="Int. J. Syst. Evol. Microbiol.">
        <title>Paenibacillus contaminans sp. nov., isolated from a contaminated laboratory plate.</title>
        <authorList>
            <person name="Chou J.H."/>
            <person name="Lee J.H."/>
            <person name="Lin M.C."/>
            <person name="Chang P.S."/>
            <person name="Arun A.B."/>
            <person name="Young C.C."/>
            <person name="Chen W.M."/>
        </authorList>
    </citation>
    <scope>NUCLEOTIDE SEQUENCE [LARGE SCALE GENOMIC DNA]</scope>
    <source>
        <strain evidence="3 4">CKOBP-6</strain>
    </source>
</reference>
<dbReference type="Pfam" id="PF01266">
    <property type="entry name" value="DAO"/>
    <property type="match status" value="1"/>
</dbReference>
<dbReference type="InterPro" id="IPR036188">
    <property type="entry name" value="FAD/NAD-bd_sf"/>
</dbReference>
<name>A0A329M636_9BACL</name>
<dbReference type="PANTHER" id="PTHR13847">
    <property type="entry name" value="SARCOSINE DEHYDROGENASE-RELATED"/>
    <property type="match status" value="1"/>
</dbReference>